<evidence type="ECO:0000256" key="2">
    <source>
        <dbReference type="ARBA" id="ARBA00022771"/>
    </source>
</evidence>
<keyword evidence="5" id="KW-0175">Coiled coil</keyword>
<dbReference type="SUPFAM" id="SSF90209">
    <property type="entry name" value="Ran binding protein zinc finger-like"/>
    <property type="match status" value="1"/>
</dbReference>
<feature type="region of interest" description="Disordered" evidence="6">
    <location>
        <begin position="334"/>
        <end position="397"/>
    </location>
</feature>
<evidence type="ECO:0000313" key="10">
    <source>
        <dbReference type="Proteomes" id="UP000007110"/>
    </source>
</evidence>
<dbReference type="Gene3D" id="4.10.1060.10">
    <property type="entry name" value="Zinc finger, RanBP2-type"/>
    <property type="match status" value="2"/>
</dbReference>
<protein>
    <submittedName>
        <fullName evidence="9">Uncharacterized protein</fullName>
    </submittedName>
</protein>
<feature type="domain" description="RanBD1" evidence="7">
    <location>
        <begin position="1386"/>
        <end position="1454"/>
    </location>
</feature>
<dbReference type="PANTHER" id="PTHR23138:SF87">
    <property type="entry name" value="E3 SUMO-PROTEIN LIGASE RANBP2"/>
    <property type="match status" value="1"/>
</dbReference>
<evidence type="ECO:0000256" key="3">
    <source>
        <dbReference type="ARBA" id="ARBA00022833"/>
    </source>
</evidence>
<feature type="domain" description="RanBP2-type" evidence="8">
    <location>
        <begin position="1049"/>
        <end position="1078"/>
    </location>
</feature>
<accession>A0A7M7SWW0</accession>
<dbReference type="Gene3D" id="2.30.29.30">
    <property type="entry name" value="Pleckstrin-homology domain (PH domain)/Phosphotyrosine-binding domain (PTB)"/>
    <property type="match status" value="3"/>
</dbReference>
<dbReference type="RefSeq" id="XP_030837239.1">
    <property type="nucleotide sequence ID" value="XM_030981379.1"/>
</dbReference>
<feature type="domain" description="RanBP2-type" evidence="8">
    <location>
        <begin position="994"/>
        <end position="1023"/>
    </location>
</feature>
<dbReference type="GO" id="GO:0008270">
    <property type="term" value="F:zinc ion binding"/>
    <property type="evidence" value="ECO:0007669"/>
    <property type="project" value="UniProtKB-KW"/>
</dbReference>
<dbReference type="SUPFAM" id="SSF50729">
    <property type="entry name" value="PH domain-like"/>
    <property type="match status" value="3"/>
</dbReference>
<dbReference type="Pfam" id="PF00638">
    <property type="entry name" value="Ran_BP1"/>
    <property type="match status" value="3"/>
</dbReference>
<keyword evidence="10" id="KW-1185">Reference proteome</keyword>
<organism evidence="9 10">
    <name type="scientific">Strongylocentrotus purpuratus</name>
    <name type="common">Purple sea urchin</name>
    <dbReference type="NCBI Taxonomy" id="7668"/>
    <lineage>
        <taxon>Eukaryota</taxon>
        <taxon>Metazoa</taxon>
        <taxon>Echinodermata</taxon>
        <taxon>Eleutherozoa</taxon>
        <taxon>Echinozoa</taxon>
        <taxon>Echinoidea</taxon>
        <taxon>Euechinoidea</taxon>
        <taxon>Echinacea</taxon>
        <taxon>Camarodonta</taxon>
        <taxon>Echinidea</taxon>
        <taxon>Strongylocentrotidae</taxon>
        <taxon>Strongylocentrotus</taxon>
    </lineage>
</organism>
<feature type="region of interest" description="Disordered" evidence="6">
    <location>
        <begin position="479"/>
        <end position="598"/>
    </location>
</feature>
<feature type="compositionally biased region" description="Polar residues" evidence="6">
    <location>
        <begin position="831"/>
        <end position="843"/>
    </location>
</feature>
<evidence type="ECO:0000256" key="4">
    <source>
        <dbReference type="PROSITE-ProRule" id="PRU00322"/>
    </source>
</evidence>
<dbReference type="PANTHER" id="PTHR23138">
    <property type="entry name" value="RAN BINDING PROTEIN"/>
    <property type="match status" value="1"/>
</dbReference>
<evidence type="ECO:0000256" key="6">
    <source>
        <dbReference type="SAM" id="MobiDB-lite"/>
    </source>
</evidence>
<dbReference type="OrthoDB" id="2357150at2759"/>
<dbReference type="PROSITE" id="PS50199">
    <property type="entry name" value="ZF_RANBP2_2"/>
    <property type="match status" value="2"/>
</dbReference>
<feature type="compositionally biased region" description="Polar residues" evidence="6">
    <location>
        <begin position="219"/>
        <end position="229"/>
    </location>
</feature>
<dbReference type="InterPro" id="IPR036443">
    <property type="entry name" value="Znf_RanBP2_sf"/>
</dbReference>
<dbReference type="GeneID" id="105441756"/>
<dbReference type="Pfam" id="PF00641">
    <property type="entry name" value="Zn_ribbon_RanBP"/>
    <property type="match status" value="2"/>
</dbReference>
<dbReference type="SMART" id="SM00160">
    <property type="entry name" value="RanBD"/>
    <property type="match status" value="3"/>
</dbReference>
<keyword evidence="2 4" id="KW-0863">Zinc-finger</keyword>
<feature type="compositionally biased region" description="Low complexity" evidence="6">
    <location>
        <begin position="796"/>
        <end position="811"/>
    </location>
</feature>
<feature type="compositionally biased region" description="Low complexity" evidence="6">
    <location>
        <begin position="188"/>
        <end position="205"/>
    </location>
</feature>
<feature type="compositionally biased region" description="Low complexity" evidence="6">
    <location>
        <begin position="524"/>
        <end position="539"/>
    </location>
</feature>
<dbReference type="PROSITE" id="PS01358">
    <property type="entry name" value="ZF_RANBP2_1"/>
    <property type="match status" value="2"/>
</dbReference>
<dbReference type="Proteomes" id="UP000007110">
    <property type="component" value="Unassembled WGS sequence"/>
</dbReference>
<feature type="domain" description="RanBD1" evidence="7">
    <location>
        <begin position="1709"/>
        <end position="1780"/>
    </location>
</feature>
<dbReference type="SMART" id="SM00547">
    <property type="entry name" value="ZnF_RBZ"/>
    <property type="match status" value="2"/>
</dbReference>
<feature type="coiled-coil region" evidence="5">
    <location>
        <begin position="118"/>
        <end position="152"/>
    </location>
</feature>
<dbReference type="FunFam" id="2.30.29.30:FF:000018">
    <property type="entry name" value="E3 SUMO-protein ligase RanBP2"/>
    <property type="match status" value="1"/>
</dbReference>
<feature type="compositionally biased region" description="Polar residues" evidence="6">
    <location>
        <begin position="483"/>
        <end position="494"/>
    </location>
</feature>
<dbReference type="GO" id="GO:0005643">
    <property type="term" value="C:nuclear pore"/>
    <property type="evidence" value="ECO:0000318"/>
    <property type="project" value="GO_Central"/>
</dbReference>
<dbReference type="InterPro" id="IPR001876">
    <property type="entry name" value="Znf_RanBP2"/>
</dbReference>
<evidence type="ECO:0000259" key="7">
    <source>
        <dbReference type="PROSITE" id="PS50196"/>
    </source>
</evidence>
<feature type="compositionally biased region" description="Basic and acidic residues" evidence="6">
    <location>
        <begin position="1639"/>
        <end position="1660"/>
    </location>
</feature>
<evidence type="ECO:0000259" key="8">
    <source>
        <dbReference type="PROSITE" id="PS50199"/>
    </source>
</evidence>
<keyword evidence="1" id="KW-0479">Metal-binding</keyword>
<feature type="compositionally biased region" description="Low complexity" evidence="6">
    <location>
        <begin position="237"/>
        <end position="263"/>
    </location>
</feature>
<feature type="compositionally biased region" description="Low complexity" evidence="6">
    <location>
        <begin position="334"/>
        <end position="344"/>
    </location>
</feature>
<dbReference type="CDD" id="cd13176">
    <property type="entry name" value="RanBD_RanBP2-like"/>
    <property type="match status" value="1"/>
</dbReference>
<evidence type="ECO:0000256" key="1">
    <source>
        <dbReference type="ARBA" id="ARBA00022723"/>
    </source>
</evidence>
<feature type="compositionally biased region" description="Low complexity" evidence="6">
    <location>
        <begin position="361"/>
        <end position="397"/>
    </location>
</feature>
<dbReference type="InterPro" id="IPR011993">
    <property type="entry name" value="PH-like_dom_sf"/>
</dbReference>
<dbReference type="EnsemblMetazoa" id="XM_030981379">
    <property type="protein sequence ID" value="XP_030837239"/>
    <property type="gene ID" value="LOC105441756"/>
</dbReference>
<dbReference type="InParanoid" id="A0A7M7SWW0"/>
<reference evidence="9" key="2">
    <citation type="submission" date="2021-01" db="UniProtKB">
        <authorList>
            <consortium name="EnsemblMetazoa"/>
        </authorList>
    </citation>
    <scope>IDENTIFICATION</scope>
</reference>
<evidence type="ECO:0000256" key="5">
    <source>
        <dbReference type="SAM" id="Coils"/>
    </source>
</evidence>
<dbReference type="InterPro" id="IPR045255">
    <property type="entry name" value="RanBP1-like"/>
</dbReference>
<dbReference type="KEGG" id="spu:105441756"/>
<dbReference type="InterPro" id="IPR000156">
    <property type="entry name" value="Ran_bind_dom"/>
</dbReference>
<proteinExistence type="predicted"/>
<feature type="region of interest" description="Disordered" evidence="6">
    <location>
        <begin position="751"/>
        <end position="864"/>
    </location>
</feature>
<evidence type="ECO:0000313" key="9">
    <source>
        <dbReference type="EnsemblMetazoa" id="XP_030837239"/>
    </source>
</evidence>
<dbReference type="GO" id="GO:0005737">
    <property type="term" value="C:cytoplasm"/>
    <property type="evidence" value="ECO:0000318"/>
    <property type="project" value="GO_Central"/>
</dbReference>
<sequence>MPLHEIVLTLLEEIEAEQASIMGQISTLEANNNPDISNLSSIRHSSFIVETTRSSRRKRPLHGYKWLFTDVMQRENRTLPQSQHPEQLCPVPSRCYLAALKLSHSHLLEQNQRLIKREDKIIESNAELKRSYAELTEQVLQLTKDLQEIKLQQAEAHNQAPTAPAPSIPARTTPANQGVTGWTPSPAPQATSSPQLPQQAPQQAPQQPPQQPQHPLASRQSGSITSGMPSKSHGVVPPAMFSPGSPSPSAAARPTPAAPAQVPNRGFVSTPERGIENVTPPVVASPGLSPFAGTPTKPLGTGGEPSKASLQPLGIANQNMTDRQRLTIMAVAAATGGGSPSPASLHTSAQPQPKTQFTGFAPSPASATSKPSPTFGSFSFSPSTVKPAPSIAQPATTPSSASSFTSFSFGMSTTTSAPLTSTLSSAGVFKPVGPSKATLQPAAAAARSSVVFGKPNPSQEARSASLVYPGFFASPKGFAGSPQADQTVLSSRKPGQSPLAKEAASPKEADTPKSVSLKSEGEGSPSPSAAARPTPAAPAQVPKRGIVSTPERGVKNVTPPVTTPGLSSFAGTPTKPLGAAGEPSKVSLQPQKTTDRQRLAKMAATAVNGGGSPASLLPTSAAARPKIRLTGFTPCPASSTSKPSPAFGSCSFSPSTVKPAPSIAQPATTSSSASLFTSFSFGMSTTTSAPLTSTLSTAGVFKPVGPSKATLQPAVAAARSPVVFGKPNPSQEARSASLVYPGFFASPKGFAGSPQADQTVLSSRKPGQSPLAKEAASPKEADTPKSVSLKSEGEGSPSPSAAARPTPAAPAQVPKRGFVSTPERGVKNVTLPVTTPGLSSFAGTPTKPLGAAGEPSKVSLQPQKTTDRQRLAKMAATAVNGGGSPASLLPTSAAARPKIRFTGFTPCPASATSKPSPAFGSFSFSPSTVKPLPSSAKPATTRSDASPFNGFSTSAPSTAGVFKPAASSKATLHPAAAQPKIQSSASLKAKLTNEYGSWDCDACYSNNAAESPACVVCTAPKAVPTSGAKGADAGAPSTSSALAAKFADKPESWDCDACYTNNVAKSSACTACTAPKPGTDPKQPTGASTSTGAVGGAFASPLGLTLGSKPSGARTGLGFESSPTAGSTTGSGVAFKVPAGFSLSGNSSASKSSTLDLTTTDGAASSSVAFKVPAGSSLSSQSTPFTGLVFDAKKDDTHKPKENDSAIKALSTGFTFCAADSNEAAPSTSTGATALGGTLVTDKFTFGKYVPTFFFGSNDKSKSDAGFAFGQPDAGETKEGNPWFTFGKHKPQFSFGGKDKSKADSGFSIIFPSAKPDAGETKEGYPFSSALNSSISDSESKADASLASSTPSKPALTITDIAKSQGLSFTFCMDLDEKVEQVEDVNFKPIFQMPEDYEVIRTGEEGEEVKFSHRAKLYRYDSDAKAWKERGVHDIKVLYNSQDCAYRIIMRREQSSISDSESKADASSASSTPNSKPALTLTNIAKSQGSSFTFCMDLDKEVEHVEDVYVKPIFQMPKDYEVRTGEEGEEVKFSHRAKLYRYDGEAKAWKERGVGDIKVLYNAQDLAYRIIMRREQVFKVCANHFITSHIELCPNSGSDRSWVWSAMDASEGTVQNEQLAVRFKTADTAKEFKEAVDRAKEDLEKNGGKEKKADGADSKSAEPVVRSCDPNLSSVLAEAIKASSEPNAATSTIQSIGGEVNPEEERDIHFQPIVKLPDNEYIVTGEEQEVAMFVGRGKLYRFDGGVRQWKERGVGDMKIMKEEETDVYRILMRRDQKHKVFIVIFLIFKSIFTHCVREPGDPFIREKVVFWEEVKNDL</sequence>
<feature type="region of interest" description="Disordered" evidence="6">
    <location>
        <begin position="1457"/>
        <end position="1478"/>
    </location>
</feature>
<feature type="compositionally biased region" description="Polar residues" evidence="6">
    <location>
        <begin position="173"/>
        <end position="182"/>
    </location>
</feature>
<keyword evidence="3" id="KW-0862">Zinc</keyword>
<feature type="region of interest" description="Disordered" evidence="6">
    <location>
        <begin position="155"/>
        <end position="309"/>
    </location>
</feature>
<dbReference type="PROSITE" id="PS50196">
    <property type="entry name" value="RANBD1"/>
    <property type="match status" value="3"/>
</dbReference>
<feature type="domain" description="RanBD1" evidence="7">
    <location>
        <begin position="1509"/>
        <end position="1645"/>
    </location>
</feature>
<reference evidence="10" key="1">
    <citation type="submission" date="2015-02" db="EMBL/GenBank/DDBJ databases">
        <title>Genome sequencing for Strongylocentrotus purpuratus.</title>
        <authorList>
            <person name="Murali S."/>
            <person name="Liu Y."/>
            <person name="Vee V."/>
            <person name="English A."/>
            <person name="Wang M."/>
            <person name="Skinner E."/>
            <person name="Han Y."/>
            <person name="Muzny D.M."/>
            <person name="Worley K.C."/>
            <person name="Gibbs R.A."/>
        </authorList>
    </citation>
    <scope>NUCLEOTIDE SEQUENCE</scope>
</reference>
<name>A0A7M7SWW0_STRPU</name>
<feature type="compositionally biased region" description="Polar residues" evidence="6">
    <location>
        <begin position="755"/>
        <end position="766"/>
    </location>
</feature>
<feature type="compositionally biased region" description="Polar residues" evidence="6">
    <location>
        <begin position="345"/>
        <end position="358"/>
    </location>
</feature>
<feature type="region of interest" description="Disordered" evidence="6">
    <location>
        <begin position="1639"/>
        <end position="1666"/>
    </location>
</feature>